<name>A0A8H4F117_MUCCL</name>
<evidence type="ECO:0000313" key="17">
    <source>
        <dbReference type="Proteomes" id="UP000469890"/>
    </source>
</evidence>
<dbReference type="EMBL" id="JAAECE010000005">
    <property type="protein sequence ID" value="KAF1801049.1"/>
    <property type="molecule type" value="Genomic_DNA"/>
</dbReference>
<evidence type="ECO:0000256" key="11">
    <source>
        <dbReference type="RuleBase" id="RU367108"/>
    </source>
</evidence>
<dbReference type="PANTHER" id="PTHR32198:SF2">
    <property type="entry name" value="MITOCHONDRIAL ESCAPE PROTEIN 2"/>
    <property type="match status" value="1"/>
</dbReference>
<dbReference type="Pfam" id="PF00076">
    <property type="entry name" value="RRM_1"/>
    <property type="match status" value="1"/>
</dbReference>
<keyword evidence="12" id="KW-0175">Coiled coil</keyword>
<protein>
    <recommendedName>
        <fullName evidence="3 11">Mitochondrial escape protein 2</fullName>
    </recommendedName>
</protein>
<keyword evidence="8 11" id="KW-0496">Mitochondrion</keyword>
<proteinExistence type="inferred from homology"/>
<evidence type="ECO:0000259" key="14">
    <source>
        <dbReference type="Pfam" id="PF00076"/>
    </source>
</evidence>
<dbReference type="InterPro" id="IPR039627">
    <property type="entry name" value="Yme2_C"/>
</dbReference>
<dbReference type="PANTHER" id="PTHR32198">
    <property type="entry name" value="MITOCHONDRIAL ESCAPE PROTEIN 2"/>
    <property type="match status" value="1"/>
</dbReference>
<comment type="caution">
    <text evidence="16">The sequence shown here is derived from an EMBL/GenBank/DDBJ whole genome shotgun (WGS) entry which is preliminary data.</text>
</comment>
<evidence type="ECO:0000256" key="7">
    <source>
        <dbReference type="ARBA" id="ARBA00022989"/>
    </source>
</evidence>
<organism evidence="16 17">
    <name type="scientific">Mucor circinelloides f. lusitanicus</name>
    <name type="common">Mucor racemosus var. lusitanicus</name>
    <dbReference type="NCBI Taxonomy" id="29924"/>
    <lineage>
        <taxon>Eukaryota</taxon>
        <taxon>Fungi</taxon>
        <taxon>Fungi incertae sedis</taxon>
        <taxon>Mucoromycota</taxon>
        <taxon>Mucoromycotina</taxon>
        <taxon>Mucoromycetes</taxon>
        <taxon>Mucorales</taxon>
        <taxon>Mucorineae</taxon>
        <taxon>Mucoraceae</taxon>
        <taxon>Mucor</taxon>
    </lineage>
</organism>
<evidence type="ECO:0000256" key="8">
    <source>
        <dbReference type="ARBA" id="ARBA00023128"/>
    </source>
</evidence>
<dbReference type="Gene3D" id="3.30.70.330">
    <property type="match status" value="1"/>
</dbReference>
<keyword evidence="5 11" id="KW-0999">Mitochondrion inner membrane</keyword>
<keyword evidence="7" id="KW-1133">Transmembrane helix</keyword>
<evidence type="ECO:0000256" key="2">
    <source>
        <dbReference type="ARBA" id="ARBA00010320"/>
    </source>
</evidence>
<feature type="region of interest" description="Disordered" evidence="13">
    <location>
        <begin position="527"/>
        <end position="546"/>
    </location>
</feature>
<dbReference type="InterPro" id="IPR012677">
    <property type="entry name" value="Nucleotide-bd_a/b_plait_sf"/>
</dbReference>
<evidence type="ECO:0000256" key="13">
    <source>
        <dbReference type="SAM" id="MobiDB-lite"/>
    </source>
</evidence>
<dbReference type="InterPro" id="IPR018850">
    <property type="entry name" value="Mt_escape_2_C"/>
</dbReference>
<feature type="coiled-coil region" evidence="12">
    <location>
        <begin position="785"/>
        <end position="812"/>
    </location>
</feature>
<keyword evidence="11" id="KW-0694">RNA-binding</keyword>
<sequence length="865" mass="97442">MILSRIPANTLTRNQAIKKASCAILPRQTSLLHWIPRNYSSVRHVRTFKSLSARLAEESSTKVPNPVSKPVTTEIPITQVAREQTAQLYLDNVFPLKMGVLDIRQVFFRNSKNFLESKAHQSIPTDELPYNFAIKEICARTKDGGAIVTFSFKSTDGSKVDVAKDIVSRINDYIVKHNIVAPYNLQSVRAFLVKGSPFMEDMIARYPTNRLRIEFQGEAVNVERLYRHLRPYGKVFDIALYPNPIVAKDPARYAIAQFTRTRFATSARNCLHGHYIDGTRLNILYEKQLRTNVVKDWLVNHPRITIPVLAAIFAGITYVVFDPIRVFFITSKINQRFNPQEYAIYRWLRNETWARLMPGGSRDLASAGTSVWADDTEKTEKLISWLAETPETFVLVSGHKGSGKSALVKSAIKDRKNKLFIDCEAVGSGRNQSDMTKNLAKEVGYFPVFTWVSSMSGLIDTVVAATTGQKTGLSTNPDSQTKAILETVAIALRDVVPNEKEARKRAEEEAERENFLERLKSLITGRKAKRSAEADHEKSSEEADEDKLDEKSIPIVVIDNYMYRETTKNAKLWEELAEWAALLIENEIAHVVFVSSNAGVMKTLGKALPGKSFSNIALSDAPPEMAMSFINKQLGSEVQDPELREVVAALGGRLTELELLVQKMKMKMDAQTAFEDIVTRNLIEIRKYGFGDSSDETNKLEWSSTQFWTIVKLLTNKMSINYDELKWGPAFLGDDAPLKAMERAELIIIVQKEGRANSIRPGKPVFYTVFNRLTSDTIFAASMEVESNMALKKQSEADIAKLEDNISKLTSISAPNRPPKEIETRVKFLLTKVASIQKLIEEYDGKIKAAKEVISKSWVDNDDDE</sequence>
<comment type="function">
    <text evidence="10 11">Plays a role in maintaining the mitochondrial genome and in controlling the mtDNA escape. Involved in the regulation of mtDNA nucleotide structure and number. May have a dispensable role in early maturation of pre-rRNA.</text>
</comment>
<evidence type="ECO:0000256" key="1">
    <source>
        <dbReference type="ARBA" id="ARBA00004434"/>
    </source>
</evidence>
<dbReference type="InterPro" id="IPR000504">
    <property type="entry name" value="RRM_dom"/>
</dbReference>
<dbReference type="InterPro" id="IPR027417">
    <property type="entry name" value="P-loop_NTPase"/>
</dbReference>
<dbReference type="GO" id="GO:0003723">
    <property type="term" value="F:RNA binding"/>
    <property type="evidence" value="ECO:0007669"/>
    <property type="project" value="UniProtKB-UniRule"/>
</dbReference>
<accession>A0A8H4F117</accession>
<evidence type="ECO:0000259" key="15">
    <source>
        <dbReference type="Pfam" id="PF10443"/>
    </source>
</evidence>
<comment type="subcellular location">
    <subcellularLocation>
        <location evidence="1 11">Mitochondrion inner membrane</location>
        <topology evidence="1 11">Single-pass membrane protein</topology>
    </subcellularLocation>
</comment>
<dbReference type="SUPFAM" id="SSF52540">
    <property type="entry name" value="P-loop containing nucleoside triphosphate hydrolases"/>
    <property type="match status" value="1"/>
</dbReference>
<evidence type="ECO:0000256" key="4">
    <source>
        <dbReference type="ARBA" id="ARBA00022692"/>
    </source>
</evidence>
<dbReference type="InterPro" id="IPR035979">
    <property type="entry name" value="RBD_domain_sf"/>
</dbReference>
<feature type="domain" description="Mitochondrial escape protein 2 C-terminal" evidence="15">
    <location>
        <begin position="377"/>
        <end position="811"/>
    </location>
</feature>
<dbReference type="GO" id="GO:0006397">
    <property type="term" value="P:mRNA processing"/>
    <property type="evidence" value="ECO:0007669"/>
    <property type="project" value="UniProtKB-UniRule"/>
</dbReference>
<evidence type="ECO:0000256" key="3">
    <source>
        <dbReference type="ARBA" id="ARBA00020222"/>
    </source>
</evidence>
<comment type="similarity">
    <text evidence="2 11">Belongs to the YME2 family.</text>
</comment>
<feature type="domain" description="RRM" evidence="14">
    <location>
        <begin position="218"/>
        <end position="281"/>
    </location>
</feature>
<evidence type="ECO:0000313" key="16">
    <source>
        <dbReference type="EMBL" id="KAF1801049.1"/>
    </source>
</evidence>
<keyword evidence="4" id="KW-0812">Transmembrane</keyword>
<dbReference type="Pfam" id="PF10443">
    <property type="entry name" value="RNA12"/>
    <property type="match status" value="1"/>
</dbReference>
<evidence type="ECO:0000256" key="9">
    <source>
        <dbReference type="ARBA" id="ARBA00023136"/>
    </source>
</evidence>
<reference evidence="16 17" key="1">
    <citation type="submission" date="2019-09" db="EMBL/GenBank/DDBJ databases">
        <authorList>
            <consortium name="DOE Joint Genome Institute"/>
            <person name="Mondo S.J."/>
            <person name="Navarro-Mendoza M.I."/>
            <person name="Perez-Arques C."/>
            <person name="Panchal S."/>
            <person name="Nicolas F.E."/>
            <person name="Ganguly P."/>
            <person name="Pangilinan J."/>
            <person name="Grigoriev I."/>
            <person name="Heitman J."/>
            <person name="Sanya K."/>
            <person name="Garre V."/>
        </authorList>
    </citation>
    <scope>NUCLEOTIDE SEQUENCE [LARGE SCALE GENOMIC DNA]</scope>
    <source>
        <strain evidence="16 17">MU402</strain>
    </source>
</reference>
<dbReference type="Gene3D" id="3.40.50.300">
    <property type="entry name" value="P-loop containing nucleotide triphosphate hydrolases"/>
    <property type="match status" value="1"/>
</dbReference>
<evidence type="ECO:0000256" key="6">
    <source>
        <dbReference type="ARBA" id="ARBA00022946"/>
    </source>
</evidence>
<evidence type="ECO:0000256" key="10">
    <source>
        <dbReference type="ARBA" id="ARBA00025276"/>
    </source>
</evidence>
<feature type="compositionally biased region" description="Basic and acidic residues" evidence="13">
    <location>
        <begin position="530"/>
        <end position="541"/>
    </location>
</feature>
<gene>
    <name evidence="16" type="ORF">FB192DRAFT_1328654</name>
</gene>
<keyword evidence="11" id="KW-0507">mRNA processing</keyword>
<evidence type="ECO:0000256" key="5">
    <source>
        <dbReference type="ARBA" id="ARBA00022792"/>
    </source>
</evidence>
<dbReference type="SUPFAM" id="SSF54928">
    <property type="entry name" value="RNA-binding domain, RBD"/>
    <property type="match status" value="1"/>
</dbReference>
<evidence type="ECO:0000256" key="12">
    <source>
        <dbReference type="SAM" id="Coils"/>
    </source>
</evidence>
<dbReference type="AlphaFoldDB" id="A0A8H4F117"/>
<keyword evidence="9" id="KW-0472">Membrane</keyword>
<keyword evidence="6" id="KW-0809">Transit peptide</keyword>
<dbReference type="GO" id="GO:0005743">
    <property type="term" value="C:mitochondrial inner membrane"/>
    <property type="evidence" value="ECO:0007669"/>
    <property type="project" value="UniProtKB-SubCell"/>
</dbReference>
<dbReference type="Proteomes" id="UP000469890">
    <property type="component" value="Unassembled WGS sequence"/>
</dbReference>